<dbReference type="KEGG" id="moz:MoryE10_27670"/>
<keyword evidence="8" id="KW-1185">Reference proteome</keyword>
<dbReference type="AlphaFoldDB" id="A0A8D5AJ89"/>
<keyword evidence="2" id="KW-1003">Cell membrane</keyword>
<evidence type="ECO:0000256" key="1">
    <source>
        <dbReference type="ARBA" id="ARBA00004651"/>
    </source>
</evidence>
<evidence type="ECO:0000313" key="7">
    <source>
        <dbReference type="EMBL" id="BBL72161.1"/>
    </source>
</evidence>
<evidence type="ECO:0000313" key="8">
    <source>
        <dbReference type="Proteomes" id="UP000824988"/>
    </source>
</evidence>
<accession>A0A8D5AJ89</accession>
<reference evidence="7" key="1">
    <citation type="submission" date="2019-06" db="EMBL/GenBank/DDBJ databases">
        <title>Complete genome sequence of Methylogaea oryzae strain JCM16910.</title>
        <authorList>
            <person name="Asakawa S."/>
        </authorList>
    </citation>
    <scope>NUCLEOTIDE SEQUENCE</scope>
    <source>
        <strain evidence="7">E10</strain>
    </source>
</reference>
<evidence type="ECO:0000256" key="5">
    <source>
        <dbReference type="ARBA" id="ARBA00023136"/>
    </source>
</evidence>
<proteinExistence type="predicted"/>
<comment type="subcellular location">
    <subcellularLocation>
        <location evidence="1">Cell membrane</location>
        <topology evidence="1">Multi-pass membrane protein</topology>
    </subcellularLocation>
</comment>
<feature type="domain" description="Phosphatidylglycerol lysyltransferase C-terminal" evidence="6">
    <location>
        <begin position="2"/>
        <end position="237"/>
    </location>
</feature>
<dbReference type="PANTHER" id="PTHR34697">
    <property type="entry name" value="PHOSPHATIDYLGLYCEROL LYSYLTRANSFERASE"/>
    <property type="match status" value="1"/>
</dbReference>
<dbReference type="PANTHER" id="PTHR34697:SF2">
    <property type="entry name" value="PHOSPHATIDYLGLYCEROL LYSYLTRANSFERASE"/>
    <property type="match status" value="1"/>
</dbReference>
<evidence type="ECO:0000256" key="2">
    <source>
        <dbReference type="ARBA" id="ARBA00022475"/>
    </source>
</evidence>
<dbReference type="EMBL" id="AP019782">
    <property type="protein sequence ID" value="BBL72161.1"/>
    <property type="molecule type" value="Genomic_DNA"/>
</dbReference>
<dbReference type="GO" id="GO:0055091">
    <property type="term" value="P:phospholipid homeostasis"/>
    <property type="evidence" value="ECO:0007669"/>
    <property type="project" value="TreeGrafter"/>
</dbReference>
<evidence type="ECO:0000256" key="4">
    <source>
        <dbReference type="ARBA" id="ARBA00022989"/>
    </source>
</evidence>
<dbReference type="GO" id="GO:0016755">
    <property type="term" value="F:aminoacyltransferase activity"/>
    <property type="evidence" value="ECO:0007669"/>
    <property type="project" value="TreeGrafter"/>
</dbReference>
<evidence type="ECO:0000259" key="6">
    <source>
        <dbReference type="Pfam" id="PF09924"/>
    </source>
</evidence>
<dbReference type="InterPro" id="IPR024320">
    <property type="entry name" value="LPG_synthase_C"/>
</dbReference>
<protein>
    <recommendedName>
        <fullName evidence="6">Phosphatidylglycerol lysyltransferase C-terminal domain-containing protein</fullName>
    </recommendedName>
</protein>
<keyword evidence="5" id="KW-0472">Membrane</keyword>
<name>A0A8D5AJ89_9GAMM</name>
<keyword evidence="4" id="KW-1133">Transmembrane helix</keyword>
<dbReference type="InterPro" id="IPR051211">
    <property type="entry name" value="PG_lysyltransferase"/>
</dbReference>
<dbReference type="Proteomes" id="UP000824988">
    <property type="component" value="Chromosome"/>
</dbReference>
<sequence>MNVANARGKIVSFVPATMRLAQGAEYLDMDAVSIGASPYFDLQAWSTKGSEAKKVRERVNQSIRAGVAVEELRGGDISKAELSELCNGWLDTRRSIEFGWLFSLDPLRFSDRKRYFLARTPEGKAVGLLVASPMPVRSGWYLEDVIRHPAAPKGTSELLVVEGMAALARSGSKIATLGTMLAAYLDLGEPVSRGDYRFAKKLFPLACGHMESVYNFKGVRCFKEKFAPSWMEPEFIMFPAGFSHPVRIAVAAARAISEAGLKNAIGKRISAWRRAPNRVVRQYLLNCNQA</sequence>
<dbReference type="GO" id="GO:0005886">
    <property type="term" value="C:plasma membrane"/>
    <property type="evidence" value="ECO:0007669"/>
    <property type="project" value="UniProtKB-SubCell"/>
</dbReference>
<dbReference type="Pfam" id="PF09924">
    <property type="entry name" value="LPG_synthase_C"/>
    <property type="match status" value="1"/>
</dbReference>
<organism evidence="7 8">
    <name type="scientific">Methylogaea oryzae</name>
    <dbReference type="NCBI Taxonomy" id="1295382"/>
    <lineage>
        <taxon>Bacteria</taxon>
        <taxon>Pseudomonadati</taxon>
        <taxon>Pseudomonadota</taxon>
        <taxon>Gammaproteobacteria</taxon>
        <taxon>Methylococcales</taxon>
        <taxon>Methylococcaceae</taxon>
        <taxon>Methylogaea</taxon>
    </lineage>
</organism>
<keyword evidence="3" id="KW-0812">Transmembrane</keyword>
<evidence type="ECO:0000256" key="3">
    <source>
        <dbReference type="ARBA" id="ARBA00022692"/>
    </source>
</evidence>
<gene>
    <name evidence="7" type="ORF">MoryE10_27670</name>
</gene>